<feature type="region of interest" description="Disordered" evidence="1">
    <location>
        <begin position="13"/>
        <end position="38"/>
    </location>
</feature>
<comment type="caution">
    <text evidence="3">The sequence shown here is derived from an EMBL/GenBank/DDBJ whole genome shotgun (WGS) entry which is preliminary data.</text>
</comment>
<accession>A0A369JZV6</accession>
<dbReference type="InParanoid" id="A0A369JZV6"/>
<dbReference type="OrthoDB" id="5570013at2759"/>
<feature type="compositionally biased region" description="Polar residues" evidence="1">
    <location>
        <begin position="16"/>
        <end position="29"/>
    </location>
</feature>
<keyword evidence="2" id="KW-0812">Transmembrane</keyword>
<evidence type="ECO:0000256" key="1">
    <source>
        <dbReference type="SAM" id="MobiDB-lite"/>
    </source>
</evidence>
<evidence type="ECO:0000256" key="2">
    <source>
        <dbReference type="SAM" id="Phobius"/>
    </source>
</evidence>
<dbReference type="Proteomes" id="UP000076154">
    <property type="component" value="Unassembled WGS sequence"/>
</dbReference>
<organism evidence="3 4">
    <name type="scientific">Hypsizygus marmoreus</name>
    <name type="common">White beech mushroom</name>
    <name type="synonym">Agaricus marmoreus</name>
    <dbReference type="NCBI Taxonomy" id="39966"/>
    <lineage>
        <taxon>Eukaryota</taxon>
        <taxon>Fungi</taxon>
        <taxon>Dikarya</taxon>
        <taxon>Basidiomycota</taxon>
        <taxon>Agaricomycotina</taxon>
        <taxon>Agaricomycetes</taxon>
        <taxon>Agaricomycetidae</taxon>
        <taxon>Agaricales</taxon>
        <taxon>Tricholomatineae</taxon>
        <taxon>Lyophyllaceae</taxon>
        <taxon>Hypsizygus</taxon>
    </lineage>
</organism>
<proteinExistence type="predicted"/>
<keyword evidence="2" id="KW-1133">Transmembrane helix</keyword>
<dbReference type="EMBL" id="LUEZ02000041">
    <property type="protein sequence ID" value="RDB25163.1"/>
    <property type="molecule type" value="Genomic_DNA"/>
</dbReference>
<keyword evidence="2" id="KW-0472">Membrane</keyword>
<dbReference type="AlphaFoldDB" id="A0A369JZV6"/>
<dbReference type="STRING" id="39966.A0A369JZV6"/>
<feature type="transmembrane region" description="Helical" evidence="2">
    <location>
        <begin position="63"/>
        <end position="85"/>
    </location>
</feature>
<keyword evidence="4" id="KW-1185">Reference proteome</keyword>
<protein>
    <submittedName>
        <fullName evidence="3">Uncharacterized protein</fullName>
    </submittedName>
</protein>
<reference evidence="3" key="1">
    <citation type="submission" date="2018-04" db="EMBL/GenBank/DDBJ databases">
        <title>Whole genome sequencing of Hypsizygus marmoreus.</title>
        <authorList>
            <person name="Choi I.-G."/>
            <person name="Min B."/>
            <person name="Kim J.-G."/>
            <person name="Kim S."/>
            <person name="Oh Y.-L."/>
            <person name="Kong W.-S."/>
            <person name="Park H."/>
            <person name="Jeong J."/>
            <person name="Song E.-S."/>
        </authorList>
    </citation>
    <scope>NUCLEOTIDE SEQUENCE [LARGE SCALE GENOMIC DNA]</scope>
    <source>
        <strain evidence="3">51987-8</strain>
    </source>
</reference>
<gene>
    <name evidence="3" type="ORF">Hypma_007984</name>
</gene>
<evidence type="ECO:0000313" key="3">
    <source>
        <dbReference type="EMBL" id="RDB25163.1"/>
    </source>
</evidence>
<name>A0A369JZV6_HYPMA</name>
<sequence>MIISGDNAKLLPKGPASSNVSNAEASTAHTEPPPYQATSGQYTVREYVVAQQAVYRQSPMRRFCNAFVVAIFIWLLMSLLVQSIVDLAHWSHRHGHYNLQDFWMGEFPVPSEVTLVECVTPKQWSGEHPLDHLLSPLFPPSSPDRYPYASETEFELPLSYKNLFLLSRGPQTHGTLNIVTSDVKSDVAKVHLVMKYFGKDDRDFGAKTCLIKRSNSEIGVGIFTRRWAGYDPGRHMLRFEATVVLPESGNLDKPLQLESFESDIPNSNHNVGDLQSLVNFQYISLKGSNAPIRVKSLHAHKAVIQTSNSPIEGVFNASRSLTLRTSNAPIRVDVGINNDKDYISDLVMRTSNSKLDATVSLTSVSSKGGRYLVTASTSNSPLRVDFAASPLDSTLKLEASTSNSPASVSLDPAYEGTFSLTTSLFAPTLIRHQVDDPSGKGRERIIETNSFGRNVLKGSVKWAKQQGQGSVSIRSSNAPVTLEL</sequence>
<evidence type="ECO:0000313" key="4">
    <source>
        <dbReference type="Proteomes" id="UP000076154"/>
    </source>
</evidence>